<protein>
    <recommendedName>
        <fullName evidence="2">small monomeric GTPase</fullName>
        <ecNumber evidence="2">3.6.5.2</ecNumber>
    </recommendedName>
</protein>
<dbReference type="EC" id="3.6.5.2" evidence="2"/>
<dbReference type="PRINTS" id="PR00449">
    <property type="entry name" value="RASTRNSFRMNG"/>
</dbReference>
<evidence type="ECO:0000256" key="2">
    <source>
        <dbReference type="ARBA" id="ARBA00011984"/>
    </source>
</evidence>
<evidence type="ECO:0000313" key="5">
    <source>
        <dbReference type="Proteomes" id="UP000694865"/>
    </source>
</evidence>
<dbReference type="PROSITE" id="PS51421">
    <property type="entry name" value="RAS"/>
    <property type="match status" value="1"/>
</dbReference>
<dbReference type="PANTHER" id="PTHR45704">
    <property type="entry name" value="RAS-LIKE FAMILY MEMBER 11"/>
    <property type="match status" value="1"/>
</dbReference>
<dbReference type="PROSITE" id="PS51419">
    <property type="entry name" value="RAB"/>
    <property type="match status" value="1"/>
</dbReference>
<comment type="similarity">
    <text evidence="1">Belongs to the small GTPase superfamily. Ras family.</text>
</comment>
<gene>
    <name evidence="6" type="primary">LOC102802133</name>
</gene>
<keyword evidence="3" id="KW-0378">Hydrolase</keyword>
<dbReference type="Gene3D" id="3.40.50.300">
    <property type="entry name" value="P-loop containing nucleotide triphosphate hydrolases"/>
    <property type="match status" value="1"/>
</dbReference>
<evidence type="ECO:0000256" key="1">
    <source>
        <dbReference type="ARBA" id="ARBA00008344"/>
    </source>
</evidence>
<accession>A0ABM0MXM6</accession>
<dbReference type="InterPro" id="IPR001806">
    <property type="entry name" value="Small_GTPase"/>
</dbReference>
<organism evidence="5 6">
    <name type="scientific">Saccoglossus kowalevskii</name>
    <name type="common">Acorn worm</name>
    <dbReference type="NCBI Taxonomy" id="10224"/>
    <lineage>
        <taxon>Eukaryota</taxon>
        <taxon>Metazoa</taxon>
        <taxon>Hemichordata</taxon>
        <taxon>Enteropneusta</taxon>
        <taxon>Harrimaniidae</taxon>
        <taxon>Saccoglossus</taxon>
    </lineage>
</organism>
<dbReference type="InterPro" id="IPR027417">
    <property type="entry name" value="P-loop_NTPase"/>
</dbReference>
<dbReference type="SMART" id="SM00174">
    <property type="entry name" value="RHO"/>
    <property type="match status" value="1"/>
</dbReference>
<dbReference type="RefSeq" id="XP_006824767.1">
    <property type="nucleotide sequence ID" value="XM_006824704.1"/>
</dbReference>
<reference evidence="6" key="1">
    <citation type="submission" date="2025-08" db="UniProtKB">
        <authorList>
            <consortium name="RefSeq"/>
        </authorList>
    </citation>
    <scope>IDENTIFICATION</scope>
    <source>
        <tissue evidence="6">Testes</tissue>
    </source>
</reference>
<proteinExistence type="inferred from homology"/>
<dbReference type="Pfam" id="PF00071">
    <property type="entry name" value="Ras"/>
    <property type="match status" value="1"/>
</dbReference>
<dbReference type="SUPFAM" id="SSF52540">
    <property type="entry name" value="P-loop containing nucleoside triphosphate hydrolases"/>
    <property type="match status" value="1"/>
</dbReference>
<sequence>MLCRGASYKPYNREVEQEHLRTGSLPWLEDLQLNVVLLGPKHVGKTSLTTAFTHGVYHNLDFDPHEFIYETRELVDNEIAQLKILDTRTGDENNFCLEDMATTLQTEDSFESAKRFQSLLHQVRKTKDVPVVLVGNKKDLKDQRRVGVDEGRDLAFQIGCSFYECSARMGIEHVKKIFHDIVRQIRSVQNFKATLNHRKTSKVELTKKFLCRYFMCHGLRPTVRDPFL</sequence>
<evidence type="ECO:0000313" key="6">
    <source>
        <dbReference type="RefSeq" id="XP_006824767.1"/>
    </source>
</evidence>
<dbReference type="SMART" id="SM00173">
    <property type="entry name" value="RAS"/>
    <property type="match status" value="1"/>
</dbReference>
<evidence type="ECO:0000256" key="3">
    <source>
        <dbReference type="ARBA" id="ARBA00022801"/>
    </source>
</evidence>
<dbReference type="SMART" id="SM00175">
    <property type="entry name" value="RAB"/>
    <property type="match status" value="1"/>
</dbReference>
<name>A0ABM0MXM6_SACKO</name>
<keyword evidence="5" id="KW-1185">Reference proteome</keyword>
<dbReference type="Proteomes" id="UP000694865">
    <property type="component" value="Unplaced"/>
</dbReference>
<dbReference type="GeneID" id="102802133"/>
<evidence type="ECO:0000256" key="4">
    <source>
        <dbReference type="ARBA" id="ARBA00048098"/>
    </source>
</evidence>
<comment type="catalytic activity">
    <reaction evidence="4">
        <text>GTP + H2O = GDP + phosphate + H(+)</text>
        <dbReference type="Rhea" id="RHEA:19669"/>
        <dbReference type="ChEBI" id="CHEBI:15377"/>
        <dbReference type="ChEBI" id="CHEBI:15378"/>
        <dbReference type="ChEBI" id="CHEBI:37565"/>
        <dbReference type="ChEBI" id="CHEBI:43474"/>
        <dbReference type="ChEBI" id="CHEBI:58189"/>
        <dbReference type="EC" id="3.6.5.2"/>
    </reaction>
</comment>
<dbReference type="InterPro" id="IPR051065">
    <property type="entry name" value="Ras-related_GTPase"/>
</dbReference>